<accession>A0AA86VR43</accession>
<protein>
    <submittedName>
        <fullName evidence="1">Uncharacterized protein</fullName>
    </submittedName>
</protein>
<dbReference type="AlphaFoldDB" id="A0AA86VR43"/>
<gene>
    <name evidence="1" type="ORF">AYBTSS11_LOCUS27350</name>
</gene>
<proteinExistence type="predicted"/>
<name>A0AA86VR43_9FABA</name>
<evidence type="ECO:0000313" key="2">
    <source>
        <dbReference type="Proteomes" id="UP001189624"/>
    </source>
</evidence>
<reference evidence="1" key="1">
    <citation type="submission" date="2023-10" db="EMBL/GenBank/DDBJ databases">
        <authorList>
            <person name="Domelevo Entfellner J.-B."/>
        </authorList>
    </citation>
    <scope>NUCLEOTIDE SEQUENCE</scope>
</reference>
<sequence>MNLICRSTPKTIFLLSVPVQGGENEKVGDLLSLLEATTMIVANSVKVTHREKDRNTLKLGKVNPSKSCHLLEFETACTHHHDPLEQGNHPSARGPLPIECLQDIEHKTIGSNHDYCP</sequence>
<organism evidence="1 2">
    <name type="scientific">Sphenostylis stenocarpa</name>
    <dbReference type="NCBI Taxonomy" id="92480"/>
    <lineage>
        <taxon>Eukaryota</taxon>
        <taxon>Viridiplantae</taxon>
        <taxon>Streptophyta</taxon>
        <taxon>Embryophyta</taxon>
        <taxon>Tracheophyta</taxon>
        <taxon>Spermatophyta</taxon>
        <taxon>Magnoliopsida</taxon>
        <taxon>eudicotyledons</taxon>
        <taxon>Gunneridae</taxon>
        <taxon>Pentapetalae</taxon>
        <taxon>rosids</taxon>
        <taxon>fabids</taxon>
        <taxon>Fabales</taxon>
        <taxon>Fabaceae</taxon>
        <taxon>Papilionoideae</taxon>
        <taxon>50 kb inversion clade</taxon>
        <taxon>NPAAA clade</taxon>
        <taxon>indigoferoid/millettioid clade</taxon>
        <taxon>Phaseoleae</taxon>
        <taxon>Sphenostylis</taxon>
    </lineage>
</organism>
<dbReference type="Gramene" id="rna-AYBTSS11_LOCUS27350">
    <property type="protein sequence ID" value="CAJ1975246.1"/>
    <property type="gene ID" value="gene-AYBTSS11_LOCUS27350"/>
</dbReference>
<dbReference type="EMBL" id="OY731406">
    <property type="protein sequence ID" value="CAJ1975246.1"/>
    <property type="molecule type" value="Genomic_DNA"/>
</dbReference>
<evidence type="ECO:0000313" key="1">
    <source>
        <dbReference type="EMBL" id="CAJ1975246.1"/>
    </source>
</evidence>
<dbReference type="Proteomes" id="UP001189624">
    <property type="component" value="Chromosome 9"/>
</dbReference>
<keyword evidence="2" id="KW-1185">Reference proteome</keyword>